<evidence type="ECO:0000256" key="1">
    <source>
        <dbReference type="SAM" id="MobiDB-lite"/>
    </source>
</evidence>
<dbReference type="RefSeq" id="WP_072300897.1">
    <property type="nucleotide sequence ID" value="NZ_FPIP01000008.1"/>
</dbReference>
<gene>
    <name evidence="3" type="ORF">SAMN02910280_2696</name>
</gene>
<reference evidence="3 4" key="1">
    <citation type="submission" date="2016-11" db="EMBL/GenBank/DDBJ databases">
        <authorList>
            <person name="Jaros S."/>
            <person name="Januszkiewicz K."/>
            <person name="Wedrychowicz H."/>
        </authorList>
    </citation>
    <scope>NUCLEOTIDE SEQUENCE [LARGE SCALE GENOMIC DNA]</scope>
    <source>
        <strain evidence="3 4">YL228</strain>
    </source>
</reference>
<evidence type="ECO:0000313" key="3">
    <source>
        <dbReference type="EMBL" id="SFW45806.1"/>
    </source>
</evidence>
<sequence>MNERKLNETNDNNNEYTVKVEGVEPYRRPIWQRFFSSAAAVAVMAGGVVAAAYMLPKMSSSNHLAAQAEEQTEAEAVTEAATETAAETADTAVSAPLSNEEMKKLFEDNVNVYFEAAALSSDTNTDYSAEPIQFWRYWGEYDESLGDDFGMRREGDSLYYLATYYKVKEPRSNDINELKDYYSQYIYEPEREFGLGFDVSDCAVDSVIHQPTRYLDIIGYNGGIYSTQHIVTAMPVNEADRGEIICDKALYATDDSFTWERIYKVYNADIGGQTVPVKAESIQLDFEKLSDGSWKVTNGEVAGDEYNSSLDYYALDTVFSNAGGAYISSNMGIDFDKASNAASDYITDVIHRERAFYTLWERTDKLPENYEHITDDYVKDNNWLKFTYREAFTHDGPDVDIFTDSNGTIFAVAER</sequence>
<feature type="transmembrane region" description="Helical" evidence="2">
    <location>
        <begin position="34"/>
        <end position="55"/>
    </location>
</feature>
<dbReference type="AlphaFoldDB" id="A0A1K1PGK5"/>
<accession>A0A1K1PGK5</accession>
<keyword evidence="2" id="KW-0812">Transmembrane</keyword>
<feature type="region of interest" description="Disordered" evidence="1">
    <location>
        <begin position="64"/>
        <end position="91"/>
    </location>
</feature>
<evidence type="ECO:0000256" key="2">
    <source>
        <dbReference type="SAM" id="Phobius"/>
    </source>
</evidence>
<name>A0A1K1PGK5_RUMFL</name>
<dbReference type="EMBL" id="FPIP01000008">
    <property type="protein sequence ID" value="SFW45806.1"/>
    <property type="molecule type" value="Genomic_DNA"/>
</dbReference>
<protein>
    <submittedName>
        <fullName evidence="3">Uncharacterized protein</fullName>
    </submittedName>
</protein>
<keyword evidence="2" id="KW-0472">Membrane</keyword>
<evidence type="ECO:0000313" key="4">
    <source>
        <dbReference type="Proteomes" id="UP000183461"/>
    </source>
</evidence>
<dbReference type="Proteomes" id="UP000183461">
    <property type="component" value="Unassembled WGS sequence"/>
</dbReference>
<organism evidence="3 4">
    <name type="scientific">Ruminococcus flavefaciens</name>
    <dbReference type="NCBI Taxonomy" id="1265"/>
    <lineage>
        <taxon>Bacteria</taxon>
        <taxon>Bacillati</taxon>
        <taxon>Bacillota</taxon>
        <taxon>Clostridia</taxon>
        <taxon>Eubacteriales</taxon>
        <taxon>Oscillospiraceae</taxon>
        <taxon>Ruminococcus</taxon>
    </lineage>
</organism>
<keyword evidence="2" id="KW-1133">Transmembrane helix</keyword>
<feature type="compositionally biased region" description="Low complexity" evidence="1">
    <location>
        <begin position="65"/>
        <end position="91"/>
    </location>
</feature>
<proteinExistence type="predicted"/>